<dbReference type="GO" id="GO:0005506">
    <property type="term" value="F:iron ion binding"/>
    <property type="evidence" value="ECO:0007669"/>
    <property type="project" value="InterPro"/>
</dbReference>
<evidence type="ECO:0000313" key="11">
    <source>
        <dbReference type="Proteomes" id="UP000449193"/>
    </source>
</evidence>
<organism evidence="4 8">
    <name type="scientific">Ruthenibacterium lactatiformans</name>
    <dbReference type="NCBI Taxonomy" id="1550024"/>
    <lineage>
        <taxon>Bacteria</taxon>
        <taxon>Bacillati</taxon>
        <taxon>Bacillota</taxon>
        <taxon>Clostridia</taxon>
        <taxon>Eubacteriales</taxon>
        <taxon>Oscillospiraceae</taxon>
        <taxon>Ruthenibacterium</taxon>
    </lineage>
</organism>
<dbReference type="CDD" id="cd00350">
    <property type="entry name" value="rubredoxin_like"/>
    <property type="match status" value="1"/>
</dbReference>
<dbReference type="GO" id="GO:0042602">
    <property type="term" value="F:riboflavin reductase (NADPH) activity"/>
    <property type="evidence" value="ECO:0007669"/>
    <property type="project" value="TreeGrafter"/>
</dbReference>
<dbReference type="Proteomes" id="UP000053433">
    <property type="component" value="Unassembled WGS sequence"/>
</dbReference>
<dbReference type="Proteomes" id="UP000449193">
    <property type="component" value="Unassembled WGS sequence"/>
</dbReference>
<evidence type="ECO:0000256" key="1">
    <source>
        <dbReference type="ARBA" id="ARBA00001965"/>
    </source>
</evidence>
<dbReference type="PANTHER" id="PTHR30466">
    <property type="entry name" value="FLAVIN REDUCTASE"/>
    <property type="match status" value="1"/>
</dbReference>
<dbReference type="AlphaFoldDB" id="A0A0D8J083"/>
<dbReference type="Pfam" id="PF01613">
    <property type="entry name" value="Flavin_Reduct"/>
    <property type="match status" value="1"/>
</dbReference>
<dbReference type="SMART" id="SM00903">
    <property type="entry name" value="Flavin_Reduct"/>
    <property type="match status" value="1"/>
</dbReference>
<dbReference type="Gene3D" id="2.30.110.10">
    <property type="entry name" value="Electron Transport, Fmn-binding Protein, Chain A"/>
    <property type="match status" value="1"/>
</dbReference>
<dbReference type="InterPro" id="IPR002563">
    <property type="entry name" value="Flavin_Rdtase-like_dom"/>
</dbReference>
<protein>
    <submittedName>
        <fullName evidence="4">Flavin reductase</fullName>
    </submittedName>
</protein>
<reference evidence="7 11" key="3">
    <citation type="journal article" date="2019" name="Nat. Med.">
        <title>A library of human gut bacterial isolates paired with longitudinal multiomics data enables mechanistic microbiome research.</title>
        <authorList>
            <person name="Poyet M."/>
            <person name="Groussin M."/>
            <person name="Gibbons S.M."/>
            <person name="Avila-Pacheco J."/>
            <person name="Jiang X."/>
            <person name="Kearney S.M."/>
            <person name="Perrotta A.R."/>
            <person name="Berdy B."/>
            <person name="Zhao S."/>
            <person name="Lieberman T.D."/>
            <person name="Swanson P.K."/>
            <person name="Smith M."/>
            <person name="Roesemann S."/>
            <person name="Alexander J.E."/>
            <person name="Rich S.A."/>
            <person name="Livny J."/>
            <person name="Vlamakis H."/>
            <person name="Clish C."/>
            <person name="Bullock K."/>
            <person name="Deik A."/>
            <person name="Scott J."/>
            <person name="Pierce K.A."/>
            <person name="Xavier R.J."/>
            <person name="Alm E.J."/>
        </authorList>
    </citation>
    <scope>NUCLEOTIDE SEQUENCE [LARGE SCALE GENOMIC DNA]</scope>
    <source>
        <strain evidence="7 11">BIOML-A7</strain>
    </source>
</reference>
<evidence type="ECO:0000313" key="5">
    <source>
        <dbReference type="EMBL" id="KUE75020.1"/>
    </source>
</evidence>
<accession>A0A0W7TMH2</accession>
<comment type="cofactor">
    <cofactor evidence="1">
        <name>Fe(3+)</name>
        <dbReference type="ChEBI" id="CHEBI:29034"/>
    </cofactor>
</comment>
<evidence type="ECO:0000313" key="4">
    <source>
        <dbReference type="EMBL" id="KJF40169.1"/>
    </source>
</evidence>
<dbReference type="SUPFAM" id="SSF50475">
    <property type="entry name" value="FMN-binding split barrel"/>
    <property type="match status" value="1"/>
</dbReference>
<keyword evidence="2" id="KW-0560">Oxidoreductase</keyword>
<proteinExistence type="predicted"/>
<dbReference type="GeneID" id="42856612"/>
<dbReference type="SUPFAM" id="SSF57802">
    <property type="entry name" value="Rubredoxin-like"/>
    <property type="match status" value="1"/>
</dbReference>
<evidence type="ECO:0000313" key="7">
    <source>
        <dbReference type="EMBL" id="MTS52194.1"/>
    </source>
</evidence>
<dbReference type="EMBL" id="WMZR01000015">
    <property type="protein sequence ID" value="MTS52194.1"/>
    <property type="molecule type" value="Genomic_DNA"/>
</dbReference>
<dbReference type="EMBL" id="LMUA01000032">
    <property type="protein sequence ID" value="KUE75020.1"/>
    <property type="molecule type" value="Genomic_DNA"/>
</dbReference>
<dbReference type="Proteomes" id="UP000431913">
    <property type="component" value="Unassembled WGS sequence"/>
</dbReference>
<dbReference type="InterPro" id="IPR050268">
    <property type="entry name" value="NADH-dep_flavin_reductase"/>
</dbReference>
<name>A0A0D8J083_9FIRM</name>
<evidence type="ECO:0000313" key="10">
    <source>
        <dbReference type="Proteomes" id="UP000431913"/>
    </source>
</evidence>
<dbReference type="EMBL" id="VUNJ01000005">
    <property type="protein sequence ID" value="MST91637.1"/>
    <property type="molecule type" value="Genomic_DNA"/>
</dbReference>
<reference evidence="4" key="1">
    <citation type="submission" date="2015-02" db="EMBL/GenBank/DDBJ databases">
        <title>A novel member of the family Ruminococcaceae isolated from human feces.</title>
        <authorList>
            <person name="Shkoporov A.N."/>
            <person name="Chaplin A.V."/>
            <person name="Motuzova O.V."/>
            <person name="Kafarskaia L.I."/>
            <person name="Khokhlova E.V."/>
            <person name="Efimov B.A."/>
        </authorList>
    </citation>
    <scope>NUCLEOTIDE SEQUENCE [LARGE SCALE GENOMIC DNA]</scope>
    <source>
        <strain evidence="4">585-1</strain>
    </source>
</reference>
<dbReference type="InterPro" id="IPR048574">
    <property type="entry name" value="RUBY_RBDX"/>
</dbReference>
<gene>
    <name evidence="5" type="ORF">ASJ35_16090</name>
    <name evidence="6" type="ORF">FYJ76_06730</name>
    <name evidence="7" type="ORF">GMD52_11640</name>
    <name evidence="4" type="ORF">TQ39_08390</name>
</gene>
<dbReference type="InterPro" id="IPR024934">
    <property type="entry name" value="Rubredoxin-like_dom"/>
</dbReference>
<comment type="caution">
    <text evidence="4">The sequence shown here is derived from an EMBL/GenBank/DDBJ whole genome shotgun (WGS) entry which is preliminary data.</text>
</comment>
<evidence type="ECO:0000256" key="2">
    <source>
        <dbReference type="ARBA" id="ARBA00023002"/>
    </source>
</evidence>
<dbReference type="EMBL" id="JXXK01000009">
    <property type="protein sequence ID" value="KJF40169.1"/>
    <property type="molecule type" value="Genomic_DNA"/>
</dbReference>
<evidence type="ECO:0000313" key="6">
    <source>
        <dbReference type="EMBL" id="MST91637.1"/>
    </source>
</evidence>
<sequence>MDYHAFDKLSYGLYIVSSEAGGKAAGCIVNTLGQVTVSPVQVAVTINKENQTTRTILESGKFSATVLAESASMELIGRFGFQCSRDVDKFAGFAWARDINGVPYVTEQCAARFACTVVNEVDLGTHILFVARVDDWAVLDDVPQMTYDYYHAVKKGLTPPKASSYRPPEEKVTGWRCTVCGYIYEGEALPANYKCPICGQGAEVFEKITG</sequence>
<dbReference type="RefSeq" id="WP_050005199.1">
    <property type="nucleotide sequence ID" value="NZ_CATXDA010000008.1"/>
</dbReference>
<dbReference type="InterPro" id="IPR012349">
    <property type="entry name" value="Split_barrel_FMN-bd"/>
</dbReference>
<dbReference type="PROSITE" id="PS50903">
    <property type="entry name" value="RUBREDOXIN_LIKE"/>
    <property type="match status" value="1"/>
</dbReference>
<accession>A0A0D8J083</accession>
<evidence type="ECO:0000313" key="8">
    <source>
        <dbReference type="Proteomes" id="UP000032483"/>
    </source>
</evidence>
<dbReference type="PANTHER" id="PTHR30466:SF1">
    <property type="entry name" value="FMN REDUCTASE (NADH) RUTF"/>
    <property type="match status" value="1"/>
</dbReference>
<reference evidence="6 10" key="4">
    <citation type="submission" date="2019-08" db="EMBL/GenBank/DDBJ databases">
        <title>In-depth cultivation of the pig gut microbiome towards novel bacterial diversity and tailored functional studies.</title>
        <authorList>
            <person name="Wylensek D."/>
            <person name="Hitch T.C.A."/>
            <person name="Clavel T."/>
        </authorList>
    </citation>
    <scope>NUCLEOTIDE SEQUENCE [LARGE SCALE GENOMIC DNA]</scope>
    <source>
        <strain evidence="6 10">WCA3-601-WT-6J</strain>
    </source>
</reference>
<dbReference type="Pfam" id="PF21349">
    <property type="entry name" value="RUBY_RBDX"/>
    <property type="match status" value="1"/>
</dbReference>
<evidence type="ECO:0000313" key="9">
    <source>
        <dbReference type="Proteomes" id="UP000053433"/>
    </source>
</evidence>
<reference evidence="5 9" key="2">
    <citation type="submission" date="2015-10" db="EMBL/GenBank/DDBJ databases">
        <title>A novel member of the family Ruminococcaceae isolated from human faeces.</title>
        <authorList>
            <person name="Shkoporov A.N."/>
            <person name="Chaplin A.V."/>
            <person name="Motuzova O.V."/>
            <person name="Kafarskaia L.I."/>
            <person name="Efimov B.A."/>
        </authorList>
    </citation>
    <scope>NUCLEOTIDE SEQUENCE [LARGE SCALE GENOMIC DNA]</scope>
    <source>
        <strain evidence="5 9">668</strain>
    </source>
</reference>
<dbReference type="GO" id="GO:0010181">
    <property type="term" value="F:FMN binding"/>
    <property type="evidence" value="ECO:0007669"/>
    <property type="project" value="InterPro"/>
</dbReference>
<feature type="domain" description="Rubredoxin-like" evidence="3">
    <location>
        <begin position="172"/>
        <end position="208"/>
    </location>
</feature>
<dbReference type="Proteomes" id="UP000032483">
    <property type="component" value="Unassembled WGS sequence"/>
</dbReference>
<evidence type="ECO:0000259" key="3">
    <source>
        <dbReference type="PROSITE" id="PS50903"/>
    </source>
</evidence>
<dbReference type="Gene3D" id="2.20.28.10">
    <property type="match status" value="1"/>
</dbReference>
<keyword evidence="8" id="KW-1185">Reference proteome</keyword>